<dbReference type="GeneID" id="27363243"/>
<dbReference type="OrthoDB" id="4115537at2759"/>
<dbReference type="PANTHER" id="PTHR48182">
    <property type="entry name" value="PROTEIN SERAC1"/>
    <property type="match status" value="1"/>
</dbReference>
<name>A0A0D2A8D5_9EURO</name>
<dbReference type="VEuPathDB" id="FungiDB:PV06_11169"/>
<dbReference type="STRING" id="215243.A0A0D2A8D5"/>
<gene>
    <name evidence="2" type="ORF">PV06_11169</name>
</gene>
<feature type="region of interest" description="Disordered" evidence="1">
    <location>
        <begin position="91"/>
        <end position="113"/>
    </location>
</feature>
<protein>
    <submittedName>
        <fullName evidence="2">Uncharacterized protein</fullName>
    </submittedName>
</protein>
<dbReference type="EMBL" id="KN847352">
    <property type="protein sequence ID" value="KIW36581.1"/>
    <property type="molecule type" value="Genomic_DNA"/>
</dbReference>
<dbReference type="HOGENOM" id="CLU_842076_0_0_1"/>
<evidence type="ECO:0000256" key="1">
    <source>
        <dbReference type="SAM" id="MobiDB-lite"/>
    </source>
</evidence>
<organism evidence="2 3">
    <name type="scientific">Exophiala oligosperma</name>
    <dbReference type="NCBI Taxonomy" id="215243"/>
    <lineage>
        <taxon>Eukaryota</taxon>
        <taxon>Fungi</taxon>
        <taxon>Dikarya</taxon>
        <taxon>Ascomycota</taxon>
        <taxon>Pezizomycotina</taxon>
        <taxon>Eurotiomycetes</taxon>
        <taxon>Chaetothyriomycetidae</taxon>
        <taxon>Chaetothyriales</taxon>
        <taxon>Herpotrichiellaceae</taxon>
        <taxon>Exophiala</taxon>
    </lineage>
</organism>
<dbReference type="InterPro" id="IPR052374">
    <property type="entry name" value="SERAC1"/>
</dbReference>
<accession>A0A0D2A8D5</accession>
<dbReference type="PANTHER" id="PTHR48182:SF3">
    <property type="entry name" value="DUF676 DOMAIN-CONTAINING PROTEIN"/>
    <property type="match status" value="1"/>
</dbReference>
<evidence type="ECO:0000313" key="2">
    <source>
        <dbReference type="EMBL" id="KIW36581.1"/>
    </source>
</evidence>
<dbReference type="RefSeq" id="XP_016256797.1">
    <property type="nucleotide sequence ID" value="XM_016412797.1"/>
</dbReference>
<evidence type="ECO:0000313" key="3">
    <source>
        <dbReference type="Proteomes" id="UP000053342"/>
    </source>
</evidence>
<reference evidence="2 3" key="1">
    <citation type="submission" date="2015-01" db="EMBL/GenBank/DDBJ databases">
        <title>The Genome Sequence of Exophiala oligosperma CBS72588.</title>
        <authorList>
            <consortium name="The Broad Institute Genomics Platform"/>
            <person name="Cuomo C."/>
            <person name="de Hoog S."/>
            <person name="Gorbushina A."/>
            <person name="Stielow B."/>
            <person name="Teixiera M."/>
            <person name="Abouelleil A."/>
            <person name="Chapman S.B."/>
            <person name="Priest M."/>
            <person name="Young S.K."/>
            <person name="Wortman J."/>
            <person name="Nusbaum C."/>
            <person name="Birren B."/>
        </authorList>
    </citation>
    <scope>NUCLEOTIDE SEQUENCE [LARGE SCALE GENOMIC DNA]</scope>
    <source>
        <strain evidence="2 3">CBS 72588</strain>
    </source>
</reference>
<sequence length="330" mass="36715">MDLLNKAQPQSSNSQFFLETSVPNVERIVRARRENSSLQICQCQAEKRNLEEALEILDGMEKMVALEGGPKQHRLSKVSSIKSRVSQAVRPTTDDDTGLKVLREPTPSPDQDGKTIIDIVAVHGLGAHPGDTRSKKRGEGGEDRWVNWLQEEKMLPVVILNARIMRTIGSDGGTKASFFTEMEAKGKKEISFWTWSGLIGEELRGSTAVCDAYHDSKEWPGVLDAVRGLVFFGTPFRGADGMSQSEMVQAAAREFAEEDIESEPLHILDPGNELLQDLVDDFQKRVWTQMPHARIACFFELQASEIGAIVGRQRPKTFAVNERSGCQETC</sequence>
<keyword evidence="3" id="KW-1185">Reference proteome</keyword>
<dbReference type="AlphaFoldDB" id="A0A0D2A8D5"/>
<proteinExistence type="predicted"/>
<dbReference type="Proteomes" id="UP000053342">
    <property type="component" value="Unassembled WGS sequence"/>
</dbReference>